<reference evidence="2" key="1">
    <citation type="submission" date="2015-10" db="EMBL/GenBank/DDBJ databases">
        <authorList>
            <person name="Martinez-Garcia P.J."/>
            <person name="Crepeau M.W."/>
            <person name="Puiu D."/>
            <person name="Gonzalez-Ibeas D."/>
            <person name="Whalen J."/>
            <person name="Stevens K."/>
            <person name="Paul R."/>
            <person name="Butterfield T."/>
            <person name="Britton M."/>
            <person name="Reagan R."/>
            <person name="Chakraborty S."/>
            <person name="Walawage S.L."/>
            <person name="Vasquez-Gross H.A."/>
            <person name="Cardeno C."/>
            <person name="Famula R."/>
            <person name="Pratt K."/>
            <person name="Kuruganti S."/>
            <person name="Aradhya M.K."/>
            <person name="Leslie C.A."/>
            <person name="Dandekar A.M."/>
            <person name="Salzberg S.L."/>
            <person name="Wegrzyn J.L."/>
            <person name="Langley C.H."/>
            <person name="Neale D.B."/>
        </authorList>
    </citation>
    <scope>NUCLEOTIDE SEQUENCE</scope>
    <source>
        <tissue evidence="2">Leaves</tissue>
    </source>
</reference>
<dbReference type="EMBL" id="LIHL02000006">
    <property type="protein sequence ID" value="KAF5468643.1"/>
    <property type="molecule type" value="Genomic_DNA"/>
</dbReference>
<dbReference type="PANTHER" id="PTHR33240">
    <property type="entry name" value="OS08G0508500 PROTEIN"/>
    <property type="match status" value="1"/>
</dbReference>
<evidence type="ECO:0000313" key="2">
    <source>
        <dbReference type="EMBL" id="KAF5468643.1"/>
    </source>
</evidence>
<dbReference type="PANTHER" id="PTHR33240:SF17">
    <property type="entry name" value="EUKARYOTIC PEPTIDE CHAIN RELEASE FACTOR GTP-BINDING SUBUNIT-LIKE"/>
    <property type="match status" value="1"/>
</dbReference>
<dbReference type="AlphaFoldDB" id="A0A833XMF4"/>
<feature type="region of interest" description="Disordered" evidence="1">
    <location>
        <begin position="27"/>
        <end position="46"/>
    </location>
</feature>
<evidence type="ECO:0000313" key="3">
    <source>
        <dbReference type="Proteomes" id="UP000619265"/>
    </source>
</evidence>
<dbReference type="Proteomes" id="UP000619265">
    <property type="component" value="Unassembled WGS sequence"/>
</dbReference>
<proteinExistence type="predicted"/>
<protein>
    <submittedName>
        <fullName evidence="2">Uncharacterized protein</fullName>
    </submittedName>
</protein>
<name>A0A833XMF4_JUGRE</name>
<dbReference type="Gramene" id="Jr06_10560_p1">
    <property type="protein sequence ID" value="cds.Jr06_10560_p1"/>
    <property type="gene ID" value="Jr06_10560"/>
</dbReference>
<evidence type="ECO:0000256" key="1">
    <source>
        <dbReference type="SAM" id="MobiDB-lite"/>
    </source>
</evidence>
<reference evidence="2" key="2">
    <citation type="submission" date="2020-03" db="EMBL/GenBank/DDBJ databases">
        <title>Walnut 2.0.</title>
        <authorList>
            <person name="Marrano A."/>
            <person name="Britton M."/>
            <person name="Zimin A.V."/>
            <person name="Zaini P.A."/>
            <person name="Workman R."/>
            <person name="Puiu D."/>
            <person name="Bianco L."/>
            <person name="Allen B.J."/>
            <person name="Troggio M."/>
            <person name="Leslie C.A."/>
            <person name="Timp W."/>
            <person name="Dendekar A."/>
            <person name="Salzberg S.L."/>
            <person name="Neale D.B."/>
        </authorList>
    </citation>
    <scope>NUCLEOTIDE SEQUENCE</scope>
    <source>
        <tissue evidence="2">Leaves</tissue>
    </source>
</reference>
<organism evidence="2 3">
    <name type="scientific">Juglans regia</name>
    <name type="common">English walnut</name>
    <dbReference type="NCBI Taxonomy" id="51240"/>
    <lineage>
        <taxon>Eukaryota</taxon>
        <taxon>Viridiplantae</taxon>
        <taxon>Streptophyta</taxon>
        <taxon>Embryophyta</taxon>
        <taxon>Tracheophyta</taxon>
        <taxon>Spermatophyta</taxon>
        <taxon>Magnoliopsida</taxon>
        <taxon>eudicotyledons</taxon>
        <taxon>Gunneridae</taxon>
        <taxon>Pentapetalae</taxon>
        <taxon>rosids</taxon>
        <taxon>fabids</taxon>
        <taxon>Fagales</taxon>
        <taxon>Juglandaceae</taxon>
        <taxon>Juglans</taxon>
    </lineage>
</organism>
<accession>A0A833XMF4</accession>
<sequence length="179" mass="19684">MDPHGKTGRTNGVIKSRVKAGMTKEGLARGMRKQRLQTPPNQGPPLGEIQTIAERFARGGPTSSGRKVHARRENGKTPVISFGNADEEEILQPHEDTLVATLLVANFTLQRILVDNSSSTDIVFWDAFCRMGIDPARLRPTPIPLRGFTGNVIQPMGVITLPILMGEHPPTFLQSWQIL</sequence>
<gene>
    <name evidence="2" type="ORF">F2P56_012783</name>
</gene>
<comment type="caution">
    <text evidence="2">The sequence shown here is derived from an EMBL/GenBank/DDBJ whole genome shotgun (WGS) entry which is preliminary data.</text>
</comment>